<dbReference type="AlphaFoldDB" id="A3IHS8"/>
<keyword evidence="1" id="KW-0472">Membrane</keyword>
<reference evidence="2 3" key="1">
    <citation type="submission" date="2007-03" db="EMBL/GenBank/DDBJ databases">
        <authorList>
            <person name="Stal L."/>
            <person name="Ferriera S."/>
            <person name="Johnson J."/>
            <person name="Kravitz S."/>
            <person name="Beeson K."/>
            <person name="Sutton G."/>
            <person name="Rogers Y.-H."/>
            <person name="Friedman R."/>
            <person name="Frazier M."/>
            <person name="Venter J.C."/>
        </authorList>
    </citation>
    <scope>NUCLEOTIDE SEQUENCE [LARGE SCALE GENOMIC DNA]</scope>
    <source>
        <strain evidence="2 3">CCY0110</strain>
    </source>
</reference>
<name>A3IHS8_9CHRO</name>
<organism evidence="2 3">
    <name type="scientific">Crocosphaera chwakensis CCY0110</name>
    <dbReference type="NCBI Taxonomy" id="391612"/>
    <lineage>
        <taxon>Bacteria</taxon>
        <taxon>Bacillati</taxon>
        <taxon>Cyanobacteriota</taxon>
        <taxon>Cyanophyceae</taxon>
        <taxon>Oscillatoriophycideae</taxon>
        <taxon>Chroococcales</taxon>
        <taxon>Aphanothecaceae</taxon>
        <taxon>Crocosphaera</taxon>
        <taxon>Crocosphaera chwakensis</taxon>
    </lineage>
</organism>
<evidence type="ECO:0000313" key="2">
    <source>
        <dbReference type="EMBL" id="EAZ93360.1"/>
    </source>
</evidence>
<accession>A3IHS8</accession>
<keyword evidence="1" id="KW-1133">Transmembrane helix</keyword>
<evidence type="ECO:0000313" key="3">
    <source>
        <dbReference type="Proteomes" id="UP000003781"/>
    </source>
</evidence>
<keyword evidence="1" id="KW-0812">Transmembrane</keyword>
<protein>
    <submittedName>
        <fullName evidence="2">Uncharacterized protein</fullName>
    </submittedName>
</protein>
<proteinExistence type="predicted"/>
<sequence>MDLKNLWVMIVNLVWFLILIVVI</sequence>
<comment type="caution">
    <text evidence="2">The sequence shown here is derived from an EMBL/GenBank/DDBJ whole genome shotgun (WGS) entry which is preliminary data.</text>
</comment>
<gene>
    <name evidence="2" type="ORF">CY0110_16232</name>
</gene>
<dbReference type="EMBL" id="AAXW01000002">
    <property type="protein sequence ID" value="EAZ93360.1"/>
    <property type="molecule type" value="Genomic_DNA"/>
</dbReference>
<evidence type="ECO:0000256" key="1">
    <source>
        <dbReference type="SAM" id="Phobius"/>
    </source>
</evidence>
<keyword evidence="3" id="KW-1185">Reference proteome</keyword>
<dbReference type="Proteomes" id="UP000003781">
    <property type="component" value="Unassembled WGS sequence"/>
</dbReference>
<feature type="transmembrane region" description="Helical" evidence="1">
    <location>
        <begin position="6"/>
        <end position="22"/>
    </location>
</feature>